<dbReference type="PANTHER" id="PTHR39468">
    <property type="entry name" value="CHROMOSOME 7, WHOLE GENOME SHOTGUN SEQUENCE"/>
    <property type="match status" value="1"/>
</dbReference>
<gene>
    <name evidence="3" type="ORF">BO71DRAFT_396290</name>
</gene>
<feature type="domain" description="Mtf2-like C-terminal" evidence="2">
    <location>
        <begin position="233"/>
        <end position="445"/>
    </location>
</feature>
<dbReference type="VEuPathDB" id="FungiDB:BO71DRAFT_396290"/>
<dbReference type="InterPro" id="IPR040009">
    <property type="entry name" value="Mtf2/C5D6.12-like"/>
</dbReference>
<feature type="compositionally biased region" description="Low complexity" evidence="1">
    <location>
        <begin position="60"/>
        <end position="81"/>
    </location>
</feature>
<organism evidence="3 4">
    <name type="scientific">Aspergillus ellipticus CBS 707.79</name>
    <dbReference type="NCBI Taxonomy" id="1448320"/>
    <lineage>
        <taxon>Eukaryota</taxon>
        <taxon>Fungi</taxon>
        <taxon>Dikarya</taxon>
        <taxon>Ascomycota</taxon>
        <taxon>Pezizomycotina</taxon>
        <taxon>Eurotiomycetes</taxon>
        <taxon>Eurotiomycetidae</taxon>
        <taxon>Eurotiales</taxon>
        <taxon>Aspergillaceae</taxon>
        <taxon>Aspergillus</taxon>
        <taxon>Aspergillus subgen. Circumdati</taxon>
    </lineage>
</organism>
<name>A0A319DT95_9EURO</name>
<dbReference type="InterPro" id="IPR043837">
    <property type="entry name" value="Mtf2-like_C"/>
</dbReference>
<dbReference type="Proteomes" id="UP000247810">
    <property type="component" value="Unassembled WGS sequence"/>
</dbReference>
<dbReference type="GO" id="GO:0005739">
    <property type="term" value="C:mitochondrion"/>
    <property type="evidence" value="ECO:0007669"/>
    <property type="project" value="InterPro"/>
</dbReference>
<reference evidence="3 4" key="1">
    <citation type="submission" date="2018-02" db="EMBL/GenBank/DDBJ databases">
        <title>The genomes of Aspergillus section Nigri reveals drivers in fungal speciation.</title>
        <authorList>
            <consortium name="DOE Joint Genome Institute"/>
            <person name="Vesth T.C."/>
            <person name="Nybo J."/>
            <person name="Theobald S."/>
            <person name="Brandl J."/>
            <person name="Frisvad J.C."/>
            <person name="Nielsen K.F."/>
            <person name="Lyhne E.K."/>
            <person name="Kogle M.E."/>
            <person name="Kuo A."/>
            <person name="Riley R."/>
            <person name="Clum A."/>
            <person name="Nolan M."/>
            <person name="Lipzen A."/>
            <person name="Salamov A."/>
            <person name="Henrissat B."/>
            <person name="Wiebenga A."/>
            <person name="De vries R.P."/>
            <person name="Grigoriev I.V."/>
            <person name="Mortensen U.H."/>
            <person name="Andersen M.R."/>
            <person name="Baker S.E."/>
        </authorList>
    </citation>
    <scope>NUCLEOTIDE SEQUENCE [LARGE SCALE GENOMIC DNA]</scope>
    <source>
        <strain evidence="3 4">CBS 707.79</strain>
    </source>
</reference>
<dbReference type="OrthoDB" id="2444174at2759"/>
<feature type="compositionally biased region" description="Low complexity" evidence="1">
    <location>
        <begin position="119"/>
        <end position="132"/>
    </location>
</feature>
<evidence type="ECO:0000256" key="1">
    <source>
        <dbReference type="SAM" id="MobiDB-lite"/>
    </source>
</evidence>
<evidence type="ECO:0000313" key="3">
    <source>
        <dbReference type="EMBL" id="PYH97307.1"/>
    </source>
</evidence>
<protein>
    <recommendedName>
        <fullName evidence="2">Mtf2-like C-terminal domain-containing protein</fullName>
    </recommendedName>
</protein>
<evidence type="ECO:0000259" key="2">
    <source>
        <dbReference type="Pfam" id="PF19189"/>
    </source>
</evidence>
<dbReference type="EMBL" id="KZ825826">
    <property type="protein sequence ID" value="PYH97307.1"/>
    <property type="molecule type" value="Genomic_DNA"/>
</dbReference>
<dbReference type="Pfam" id="PF19189">
    <property type="entry name" value="Mtf2"/>
    <property type="match status" value="1"/>
</dbReference>
<keyword evidence="4" id="KW-1185">Reference proteome</keyword>
<dbReference type="AlphaFoldDB" id="A0A319DT95"/>
<dbReference type="STRING" id="1448320.A0A319DT95"/>
<dbReference type="PANTHER" id="PTHR39468:SF1">
    <property type="entry name" value="MTF2-LIKE C-TERMINAL DOMAIN-CONTAINING PROTEIN"/>
    <property type="match status" value="1"/>
</dbReference>
<sequence length="462" mass="51967">MGNPRIPASVWLALATRNSPAPILYQTRTLATGLVRHSQQKQQKHYSTSKPPKSFLQRKAAAVSSSSSSASASASRRPSPATEVDPIPSPQRKPLTMTNDEKEIFGNLLEQLGAERRAPTGVAGAAATVAPGSGSGGEEQPALRDEEYEEISQISSIFESVLQDMREKKRDTPMGAGGRHPGREDEEWTPERAMIEEELQSNDFSDDWVTEMMAADKLSVDRAIEAVIARESAKIEDALWEGIKDGDDDITIWTVCKKRIFGILRYIDRKKHGMLEMEPAVDWGDSRHRLTIPKSVPVEAVIAELYPSMLLRAFRLMTLHYPQSLLIRQFRVTIRSMGRESALLGGSTELYNEMIYFHWRGCYDLPGVVTLLKEMEVTGVEPNRRTCGLLRSIAGQRDQDLKEQWKQVKLQNKAHSTMDPWWNLAPNRKAVRQLFRVGGWLDRLQDRLRDINRAAPQGKPGQ</sequence>
<proteinExistence type="predicted"/>
<feature type="region of interest" description="Disordered" evidence="1">
    <location>
        <begin position="119"/>
        <end position="142"/>
    </location>
</feature>
<accession>A0A319DT95</accession>
<evidence type="ECO:0000313" key="4">
    <source>
        <dbReference type="Proteomes" id="UP000247810"/>
    </source>
</evidence>
<feature type="region of interest" description="Disordered" evidence="1">
    <location>
        <begin position="36"/>
        <end position="98"/>
    </location>
</feature>